<dbReference type="OrthoDB" id="9793882at2"/>
<dbReference type="RefSeq" id="WP_036785999.1">
    <property type="nucleotide sequence ID" value="NZ_AVBG01000013.1"/>
</dbReference>
<evidence type="ECO:0000313" key="2">
    <source>
        <dbReference type="EMBL" id="KGP90405.1"/>
    </source>
</evidence>
<reference evidence="2 3" key="1">
    <citation type="submission" date="2013-08" db="EMBL/GenBank/DDBJ databases">
        <title>Genome of Pontibacillus chungwhensis.</title>
        <authorList>
            <person name="Wang Q."/>
            <person name="Wang G."/>
        </authorList>
    </citation>
    <scope>NUCLEOTIDE SEQUENCE [LARGE SCALE GENOMIC DNA]</scope>
    <source>
        <strain evidence="2 3">BH030062</strain>
    </source>
</reference>
<evidence type="ECO:0000313" key="3">
    <source>
        <dbReference type="Proteomes" id="UP000030153"/>
    </source>
</evidence>
<dbReference type="Gene3D" id="3.90.50.10">
    <property type="entry name" value="Photosynthetic Reaction Center, subunit H, domain 2"/>
    <property type="match status" value="2"/>
</dbReference>
<organism evidence="2 3">
    <name type="scientific">Pontibacillus chungwhensis BH030062</name>
    <dbReference type="NCBI Taxonomy" id="1385513"/>
    <lineage>
        <taxon>Bacteria</taxon>
        <taxon>Bacillati</taxon>
        <taxon>Bacillota</taxon>
        <taxon>Bacilli</taxon>
        <taxon>Bacillales</taxon>
        <taxon>Bacillaceae</taxon>
        <taxon>Pontibacillus</taxon>
    </lineage>
</organism>
<protein>
    <recommendedName>
        <fullName evidence="1">PRC-barrel domain-containing protein</fullName>
    </recommendedName>
</protein>
<dbReference type="AlphaFoldDB" id="A0A0A2V9N0"/>
<dbReference type="InterPro" id="IPR011033">
    <property type="entry name" value="PRC_barrel-like_sf"/>
</dbReference>
<name>A0A0A2V9N0_9BACI</name>
<dbReference type="InterPro" id="IPR014747">
    <property type="entry name" value="Bac_photo_RC_H_C"/>
</dbReference>
<dbReference type="Proteomes" id="UP000030153">
    <property type="component" value="Unassembled WGS sequence"/>
</dbReference>
<gene>
    <name evidence="2" type="ORF">N780_05370</name>
</gene>
<keyword evidence="3" id="KW-1185">Reference proteome</keyword>
<dbReference type="SUPFAM" id="SSF50346">
    <property type="entry name" value="PRC-barrel domain"/>
    <property type="match status" value="2"/>
</dbReference>
<comment type="caution">
    <text evidence="2">The sequence shown here is derived from an EMBL/GenBank/DDBJ whole genome shotgun (WGS) entry which is preliminary data.</text>
</comment>
<sequence length="256" mass="29664">MLLKGNLLEKFHLDAKDGELGKIKDLYFDDKKWALRYVVVDTRKWLPGRKVVLSPASIKEINVGDQLVHMDNDKESIRNSPTIEEEAPVSLQKEQEMANYYGWFPYWKGDSLWGTTGAPEMVGSDMAQETPTVTENEFNEEANHHLRSMNEIKGDEAGYQIEAVDGRAGFIEDFIIEDQSWGIRYVVVKTIDKLGGKRILLSPDWMETIDWGKKSIPVDLDYKRIQDAPEYDPEQPVTRNEEEKIYQAFQKPKYWQ</sequence>
<dbReference type="Pfam" id="PF05239">
    <property type="entry name" value="PRC"/>
    <property type="match status" value="1"/>
</dbReference>
<dbReference type="GO" id="GO:0019684">
    <property type="term" value="P:photosynthesis, light reaction"/>
    <property type="evidence" value="ECO:0007669"/>
    <property type="project" value="InterPro"/>
</dbReference>
<dbReference type="eggNOG" id="COG3861">
    <property type="taxonomic scope" value="Bacteria"/>
</dbReference>
<dbReference type="STRING" id="1385513.N780_05370"/>
<dbReference type="InterPro" id="IPR027275">
    <property type="entry name" value="PRC-brl_dom"/>
</dbReference>
<feature type="domain" description="PRC-barrel" evidence="1">
    <location>
        <begin position="15"/>
        <end position="75"/>
    </location>
</feature>
<proteinExistence type="predicted"/>
<dbReference type="GO" id="GO:0030077">
    <property type="term" value="C:plasma membrane light-harvesting complex"/>
    <property type="evidence" value="ECO:0007669"/>
    <property type="project" value="InterPro"/>
</dbReference>
<evidence type="ECO:0000259" key="1">
    <source>
        <dbReference type="Pfam" id="PF05239"/>
    </source>
</evidence>
<dbReference type="EMBL" id="AVBG01000013">
    <property type="protein sequence ID" value="KGP90405.1"/>
    <property type="molecule type" value="Genomic_DNA"/>
</dbReference>
<accession>A0A0A2V9N0</accession>